<name>A0A4Z1BAG4_9FLAO</name>
<dbReference type="AlphaFoldDB" id="A0A4Z1BAG4"/>
<reference evidence="2 3" key="1">
    <citation type="submission" date="2019-03" db="EMBL/GenBank/DDBJ databases">
        <title>Empedobacter tilapiae sp. nov., isolated from an intestine of Nile tilapia Oreochromis niloticus.</title>
        <authorList>
            <person name="Kim Y.-O."/>
            <person name="Yoon J.-H."/>
        </authorList>
    </citation>
    <scope>NUCLEOTIDE SEQUENCE [LARGE SCALE GENOMIC DNA]</scope>
    <source>
        <strain evidence="2 3">MRS2</strain>
    </source>
</reference>
<protein>
    <submittedName>
        <fullName evidence="2">PorT family protein</fullName>
    </submittedName>
</protein>
<evidence type="ECO:0000259" key="1">
    <source>
        <dbReference type="Pfam" id="PF13568"/>
    </source>
</evidence>
<proteinExistence type="predicted"/>
<evidence type="ECO:0000313" key="3">
    <source>
        <dbReference type="Proteomes" id="UP000297998"/>
    </source>
</evidence>
<dbReference type="RefSeq" id="WP_135836256.1">
    <property type="nucleotide sequence ID" value="NZ_SRPE01000009.1"/>
</dbReference>
<dbReference type="OrthoDB" id="1014137at2"/>
<sequence>MKNIVKVIFIIIITSNTFLTVNAQEIENNSQNKTSFFKKNIEYQAKAQFSIGGASPIGIPAEIRKIESYNPTLQLGIGLNATKWFYDNRKFGIRIGLNVEGRGMKTQAKVKNYYTQIEDDTGAKTKGYFTGHVITEMDNAYISMPILFIWNTSERWNLYGGFYFSTLIDKSFSGYIYEGTFREGSPIGEPTTFENTAKGLYDFSNYLSPFQFGSQVGAEFKLKNNFSLFLDITMAHKQVFKKDFEAISFKMYNIYGNAGFGYTF</sequence>
<dbReference type="EMBL" id="SRPE01000009">
    <property type="protein sequence ID" value="TGN24587.1"/>
    <property type="molecule type" value="Genomic_DNA"/>
</dbReference>
<dbReference type="InterPro" id="IPR025665">
    <property type="entry name" value="Beta-barrel_OMP_2"/>
</dbReference>
<keyword evidence="3" id="KW-1185">Reference proteome</keyword>
<feature type="domain" description="Outer membrane protein beta-barrel" evidence="1">
    <location>
        <begin position="30"/>
        <end position="234"/>
    </location>
</feature>
<dbReference type="Pfam" id="PF13568">
    <property type="entry name" value="OMP_b-brl_2"/>
    <property type="match status" value="1"/>
</dbReference>
<comment type="caution">
    <text evidence="2">The sequence shown here is derived from an EMBL/GenBank/DDBJ whole genome shotgun (WGS) entry which is preliminary data.</text>
</comment>
<gene>
    <name evidence="2" type="ORF">E4J94_13140</name>
</gene>
<dbReference type="Proteomes" id="UP000297998">
    <property type="component" value="Unassembled WGS sequence"/>
</dbReference>
<organism evidence="2 3">
    <name type="scientific">Empedobacter tilapiae</name>
    <dbReference type="NCBI Taxonomy" id="2491114"/>
    <lineage>
        <taxon>Bacteria</taxon>
        <taxon>Pseudomonadati</taxon>
        <taxon>Bacteroidota</taxon>
        <taxon>Flavobacteriia</taxon>
        <taxon>Flavobacteriales</taxon>
        <taxon>Weeksellaceae</taxon>
        <taxon>Empedobacter</taxon>
    </lineage>
</organism>
<evidence type="ECO:0000313" key="2">
    <source>
        <dbReference type="EMBL" id="TGN24587.1"/>
    </source>
</evidence>
<accession>A0A4Z1BAG4</accession>